<evidence type="ECO:0000313" key="2">
    <source>
        <dbReference type="Proteomes" id="UP001171945"/>
    </source>
</evidence>
<reference evidence="1" key="1">
    <citation type="submission" date="2023-06" db="EMBL/GenBank/DDBJ databases">
        <title>Uncultivated large filamentous bacteria from sulfidic sediments reveal new species and different genomic features in energy metabolism and defense.</title>
        <authorList>
            <person name="Fonseca A."/>
        </authorList>
    </citation>
    <scope>NUCLEOTIDE SEQUENCE</scope>
    <source>
        <strain evidence="1">HSG4</strain>
    </source>
</reference>
<comment type="caution">
    <text evidence="1">The sequence shown here is derived from an EMBL/GenBank/DDBJ whole genome shotgun (WGS) entry which is preliminary data.</text>
</comment>
<name>A0ABT7VSU5_9GAMM</name>
<keyword evidence="2" id="KW-1185">Reference proteome</keyword>
<protein>
    <submittedName>
        <fullName evidence="1">Uncharacterized protein</fullName>
    </submittedName>
</protein>
<dbReference type="EMBL" id="JAUCGM010000227">
    <property type="protein sequence ID" value="MDM8562628.1"/>
    <property type="molecule type" value="Genomic_DNA"/>
</dbReference>
<organism evidence="1 2">
    <name type="scientific">Candidatus Marithioploca araucensis</name>
    <dbReference type="NCBI Taxonomy" id="70273"/>
    <lineage>
        <taxon>Bacteria</taxon>
        <taxon>Pseudomonadati</taxon>
        <taxon>Pseudomonadota</taxon>
        <taxon>Gammaproteobacteria</taxon>
        <taxon>Thiotrichales</taxon>
        <taxon>Thiotrichaceae</taxon>
        <taxon>Candidatus Marithioploca</taxon>
    </lineage>
</organism>
<sequence length="384" mass="43490">MKVNITDSATFEALNPSNIEKYLMSQQWREVKRINGEAALWVKSHGDKYSRILLPLDSNLGDFALSMSHVVSTLAQVENRSQLEVLEDFDTLAIGDVIRIKGLDIFNRNTSTLPFFEGILLIQQAKDLILAGARAVIEKKALFAHRQPSEVSTYLKTIRLGQTERGSYVMKLISPLLPQEQLTIPNLPNDELPFERRAIQSLMQGLNTLQQVATITEKKGTFYFERFQEVVSEGVSANLCEAVIGGKSEDNIAYKPLAVNVSWSSVYPMTSSICDNVFFQVNIMPHIAKAATLFRERTPEEVKLAGYVIKLERGKHYGVGIITVSDRALDNKYKVKIELNESDYEMAVQAHQNWWEISCQGELIKEGNYYRLYNPINFIVSKED</sequence>
<gene>
    <name evidence="1" type="ORF">QUF54_04665</name>
</gene>
<proteinExistence type="predicted"/>
<accession>A0ABT7VSU5</accession>
<evidence type="ECO:0000313" key="1">
    <source>
        <dbReference type="EMBL" id="MDM8562628.1"/>
    </source>
</evidence>
<dbReference type="Proteomes" id="UP001171945">
    <property type="component" value="Unassembled WGS sequence"/>
</dbReference>